<name>A0AC34RJ75_9BILA</name>
<accession>A0AC34RJ75</accession>
<evidence type="ECO:0000313" key="1">
    <source>
        <dbReference type="Proteomes" id="UP000887576"/>
    </source>
</evidence>
<organism evidence="1 2">
    <name type="scientific">Panagrolaimus sp. JU765</name>
    <dbReference type="NCBI Taxonomy" id="591449"/>
    <lineage>
        <taxon>Eukaryota</taxon>
        <taxon>Metazoa</taxon>
        <taxon>Ecdysozoa</taxon>
        <taxon>Nematoda</taxon>
        <taxon>Chromadorea</taxon>
        <taxon>Rhabditida</taxon>
        <taxon>Tylenchina</taxon>
        <taxon>Panagrolaimomorpha</taxon>
        <taxon>Panagrolaimoidea</taxon>
        <taxon>Panagrolaimidae</taxon>
        <taxon>Panagrolaimus</taxon>
    </lineage>
</organism>
<protein>
    <submittedName>
        <fullName evidence="2">Uncharacterized protein</fullName>
    </submittedName>
</protein>
<sequence length="462" mass="53124">MLCQSYQSSSFIPTTYLTTKFENRISINLEKLTKEKELWSDKISLSPMNGYFHFHFVYKESTGYVSVGIISQQRLIVKGKMKSNGNVKDVVLVKRNDINFEAYGVCDLFPICIGVESFIDCYLSINVMPEVSSRKKVIHRLLSENVEQWISLRGQWNIRYELLQNTRRSLESKHIPFHSRINAFYWFSLIPHGEVLRAGGQKYWSLSFSTNRMVKDIEAYFTDWCIDGKPKNPWIKMEDFKQENGDELWSITFPNYLIETNVLNGRSCKIINGRLEFHFDIKIKFHTPKTMTIKREIGKNIPILSTIPTIMPNIKKEYDEIVKIPKTIGYVSVVKEESDDDDCQIIEVRKNFGNIVLIDDIHMDESEIDSGIGQISENVSSTSSSIIPRNDESCNVDMDLNDGFNNNEMAIDGAPYPEVIMDDFDDDALLDAVNGLNETLNLPDDEFNQAINISMEDGEITD</sequence>
<proteinExistence type="predicted"/>
<evidence type="ECO:0000313" key="2">
    <source>
        <dbReference type="WBParaSite" id="JU765_v2.g7471.t1"/>
    </source>
</evidence>
<dbReference type="Proteomes" id="UP000887576">
    <property type="component" value="Unplaced"/>
</dbReference>
<dbReference type="WBParaSite" id="JU765_v2.g7471.t1">
    <property type="protein sequence ID" value="JU765_v2.g7471.t1"/>
    <property type="gene ID" value="JU765_v2.g7471"/>
</dbReference>
<reference evidence="2" key="1">
    <citation type="submission" date="2022-11" db="UniProtKB">
        <authorList>
            <consortium name="WormBaseParasite"/>
        </authorList>
    </citation>
    <scope>IDENTIFICATION</scope>
</reference>